<dbReference type="AlphaFoldDB" id="A0A2T4N452"/>
<name>A0A2T4N452_AERVE</name>
<protein>
    <recommendedName>
        <fullName evidence="4">DUF2523 domain-containing protein</fullName>
    </recommendedName>
</protein>
<dbReference type="InterPro" id="IPR019670">
    <property type="entry name" value="DUF2523"/>
</dbReference>
<gene>
    <name evidence="2" type="ORF">DAA48_07245</name>
</gene>
<evidence type="ECO:0000256" key="1">
    <source>
        <dbReference type="SAM" id="Phobius"/>
    </source>
</evidence>
<comment type="caution">
    <text evidence="2">The sequence shown here is derived from an EMBL/GenBank/DDBJ whole genome shotgun (WGS) entry which is preliminary data.</text>
</comment>
<proteinExistence type="predicted"/>
<evidence type="ECO:0000313" key="3">
    <source>
        <dbReference type="Proteomes" id="UP000241986"/>
    </source>
</evidence>
<evidence type="ECO:0008006" key="4">
    <source>
        <dbReference type="Google" id="ProtNLM"/>
    </source>
</evidence>
<dbReference type="EMBL" id="PZKL01000017">
    <property type="protein sequence ID" value="PTH81621.1"/>
    <property type="molecule type" value="Genomic_DNA"/>
</dbReference>
<keyword evidence="1" id="KW-0812">Transmembrane</keyword>
<evidence type="ECO:0000313" key="2">
    <source>
        <dbReference type="EMBL" id="PTH81621.1"/>
    </source>
</evidence>
<organism evidence="2 3">
    <name type="scientific">Aeromonas veronii</name>
    <dbReference type="NCBI Taxonomy" id="654"/>
    <lineage>
        <taxon>Bacteria</taxon>
        <taxon>Pseudomonadati</taxon>
        <taxon>Pseudomonadota</taxon>
        <taxon>Gammaproteobacteria</taxon>
        <taxon>Aeromonadales</taxon>
        <taxon>Aeromonadaceae</taxon>
        <taxon>Aeromonas</taxon>
    </lineage>
</organism>
<reference evidence="2 3" key="1">
    <citation type="submission" date="2018-03" db="EMBL/GenBank/DDBJ databases">
        <title>Aeromonas veronii whole genome sequencing and analysis.</title>
        <authorList>
            <person name="Xie H."/>
            <person name="Liu T."/>
            <person name="Wang K."/>
        </authorList>
    </citation>
    <scope>NUCLEOTIDE SEQUENCE [LARGE SCALE GENOMIC DNA]</scope>
    <source>
        <strain evidence="2 3">XH.VA.1</strain>
    </source>
</reference>
<dbReference type="RefSeq" id="WP_106843717.1">
    <property type="nucleotide sequence ID" value="NZ_CAWNZF010000028.1"/>
</dbReference>
<feature type="transmembrane region" description="Helical" evidence="1">
    <location>
        <begin position="13"/>
        <end position="35"/>
    </location>
</feature>
<accession>A0A2T4N452</accession>
<dbReference type="Proteomes" id="UP000241986">
    <property type="component" value="Unassembled WGS sequence"/>
</dbReference>
<sequence>MWGAFGTLMAGNFVARILLALGVAVVSYQGLDAILSLATSEIRALVTGLPATALGLMGLARIDLCINLILSAYAARLAMAALTTMRVR</sequence>
<dbReference type="Pfam" id="PF10734">
    <property type="entry name" value="DUF2523"/>
    <property type="match status" value="1"/>
</dbReference>
<keyword evidence="1" id="KW-0472">Membrane</keyword>
<keyword evidence="1" id="KW-1133">Transmembrane helix</keyword>